<evidence type="ECO:0000256" key="4">
    <source>
        <dbReference type="ARBA" id="ARBA00022801"/>
    </source>
</evidence>
<feature type="binding site" evidence="11">
    <location>
        <position position="128"/>
    </location>
    <ligand>
        <name>Mg(2+)</name>
        <dbReference type="ChEBI" id="CHEBI:18420"/>
    </ligand>
</feature>
<comment type="subcellular location">
    <subcellularLocation>
        <location evidence="1 7">Cytoplasm</location>
    </subcellularLocation>
</comment>
<feature type="binding site" evidence="9">
    <location>
        <begin position="10"/>
        <end position="12"/>
    </location>
    <ligand>
        <name>substrate</name>
    </ligand>
</feature>
<proteinExistence type="inferred from homology"/>
<dbReference type="NCBIfam" id="TIGR01662">
    <property type="entry name" value="HAD-SF-IIIA"/>
    <property type="match status" value="1"/>
</dbReference>
<reference evidence="13" key="1">
    <citation type="journal article" date="2017" name="Genome Biol. Evol.">
        <title>Comparative Genomic Analysis Identifies a Campylobacter Clade Deficient in Selenium Metabolism.</title>
        <authorList>
            <person name="Miller W.G."/>
            <person name="Yee E."/>
            <person name="Lopes B.S."/>
            <person name="Chapman M.H."/>
            <person name="Huynh S."/>
            <person name="Bono J.L."/>
            <person name="Parker C.T."/>
            <person name="Strachan N.J.C."/>
            <person name="Forbes K.J."/>
        </authorList>
    </citation>
    <scope>NUCLEOTIDE SEQUENCE [LARGE SCALE GENOMIC DNA]</scope>
    <source>
        <strain evidence="13">NCTC 13004</strain>
    </source>
</reference>
<dbReference type="EC" id="3.1.3.-" evidence="7"/>
<dbReference type="InterPro" id="IPR023214">
    <property type="entry name" value="HAD_sf"/>
</dbReference>
<feature type="binding site" evidence="11">
    <location>
        <position position="101"/>
    </location>
    <ligand>
        <name>Zn(2+)</name>
        <dbReference type="ChEBI" id="CHEBI:29105"/>
    </ligand>
</feature>
<evidence type="ECO:0000313" key="13">
    <source>
        <dbReference type="Proteomes" id="UP000202031"/>
    </source>
</evidence>
<feature type="site" description="Stabilizes the phosphoryl group" evidence="10">
    <location>
        <position position="103"/>
    </location>
</feature>
<dbReference type="Gene3D" id="3.40.50.1000">
    <property type="entry name" value="HAD superfamily/HAD-like"/>
    <property type="match status" value="1"/>
</dbReference>
<comment type="similarity">
    <text evidence="7">Belongs to the gmhB family.</text>
</comment>
<keyword evidence="5 7" id="KW-0119">Carbohydrate metabolism</keyword>
<evidence type="ECO:0000256" key="10">
    <source>
        <dbReference type="PIRSR" id="PIRSR004682-3"/>
    </source>
</evidence>
<evidence type="ECO:0000256" key="3">
    <source>
        <dbReference type="ARBA" id="ARBA00022723"/>
    </source>
</evidence>
<dbReference type="NCBIfam" id="TIGR01656">
    <property type="entry name" value="Histidinol-ppas"/>
    <property type="match status" value="1"/>
</dbReference>
<evidence type="ECO:0000256" key="8">
    <source>
        <dbReference type="PIRSR" id="PIRSR004682-1"/>
    </source>
</evidence>
<feature type="binding site" evidence="9">
    <location>
        <begin position="18"/>
        <end position="21"/>
    </location>
    <ligand>
        <name>substrate</name>
    </ligand>
</feature>
<comment type="cofactor">
    <cofactor evidence="11">
        <name>Mg(2+)</name>
        <dbReference type="ChEBI" id="CHEBI:18420"/>
    </cofactor>
</comment>
<feature type="binding site" evidence="11">
    <location>
        <position position="10"/>
    </location>
    <ligand>
        <name>Mg(2+)</name>
        <dbReference type="ChEBI" id="CHEBI:18420"/>
    </ligand>
</feature>
<dbReference type="Proteomes" id="UP000202031">
    <property type="component" value="Chromosome"/>
</dbReference>
<feature type="active site" description="Nucleophile" evidence="8">
    <location>
        <position position="10"/>
    </location>
</feature>
<dbReference type="PANTHER" id="PTHR42891">
    <property type="entry name" value="D-GLYCERO-BETA-D-MANNO-HEPTOSE-1,7-BISPHOSPHATE 7-PHOSPHATASE"/>
    <property type="match status" value="1"/>
</dbReference>
<keyword evidence="11" id="KW-0460">Magnesium</keyword>
<dbReference type="AlphaFoldDB" id="A0A1X9SL45"/>
<sequence length="166" mass="18749">MKKIKALFLDRDGVINKDPGYVYRIEDFEFMPGIFVALRGFIELGFEIFVVTNQSGIGRKYYTQADFDKLSEYMINEFKAKGVNIKKIYYCPHAPDDNCECRKPKSGMFLKALSEFNIDMKSSIMIGDKQSDIDAASGAGVGKGFLLDGDKFSSVMDVLEYIKGLR</sequence>
<dbReference type="Pfam" id="PF13242">
    <property type="entry name" value="Hydrolase_like"/>
    <property type="match status" value="1"/>
</dbReference>
<evidence type="ECO:0000256" key="2">
    <source>
        <dbReference type="ARBA" id="ARBA00022490"/>
    </source>
</evidence>
<name>A0A1X9SL45_9BACT</name>
<evidence type="ECO:0000256" key="1">
    <source>
        <dbReference type="ARBA" id="ARBA00004496"/>
    </source>
</evidence>
<dbReference type="GO" id="GO:0046872">
    <property type="term" value="F:metal ion binding"/>
    <property type="evidence" value="ECO:0007669"/>
    <property type="project" value="UniProtKB-KW"/>
</dbReference>
<reference evidence="13" key="2">
    <citation type="journal article" date="2017" name="Genome Biol. Evol.">
        <title>Comparative genomic analysis identifies a Campylobacter clade deficient in selenium metabolism.</title>
        <authorList>
            <person name="Miller W.G."/>
            <person name="Yee E."/>
            <person name="Lopes B.S."/>
            <person name="Chapman M.H."/>
            <person name="Huynh S."/>
            <person name="Bono J.L."/>
            <person name="Parker C.T."/>
            <person name="Strachan N.J.C."/>
            <person name="Forbes K.J."/>
        </authorList>
    </citation>
    <scope>NUCLEOTIDE SEQUENCE [LARGE SCALE GENOMIC DNA]</scope>
    <source>
        <strain evidence="13">NCTC 13004</strain>
    </source>
</reference>
<dbReference type="InterPro" id="IPR036412">
    <property type="entry name" value="HAD-like_sf"/>
</dbReference>
<dbReference type="GO" id="GO:0005737">
    <property type="term" value="C:cytoplasm"/>
    <property type="evidence" value="ECO:0007669"/>
    <property type="project" value="UniProtKB-SubCell"/>
</dbReference>
<dbReference type="GO" id="GO:0005975">
    <property type="term" value="P:carbohydrate metabolic process"/>
    <property type="evidence" value="ECO:0007669"/>
    <property type="project" value="InterPro"/>
</dbReference>
<keyword evidence="4 7" id="KW-0378">Hydrolase</keyword>
<evidence type="ECO:0000256" key="6">
    <source>
        <dbReference type="ARBA" id="ARBA00031828"/>
    </source>
</evidence>
<evidence type="ECO:0000256" key="11">
    <source>
        <dbReference type="PIRSR" id="PIRSR004682-4"/>
    </source>
</evidence>
<dbReference type="GeneID" id="46920652"/>
<gene>
    <name evidence="12" type="primary">gmhB</name>
    <name evidence="12" type="ORF">CLAN_0181</name>
</gene>
<dbReference type="SUPFAM" id="SSF56784">
    <property type="entry name" value="HAD-like"/>
    <property type="match status" value="1"/>
</dbReference>
<dbReference type="RefSeq" id="WP_096013894.1">
    <property type="nucleotide sequence ID" value="NZ_CP015578.1"/>
</dbReference>
<feature type="active site" description="Proton donor" evidence="8">
    <location>
        <position position="12"/>
    </location>
</feature>
<comment type="cofactor">
    <cofactor evidence="11">
        <name>Zn(2+)</name>
        <dbReference type="ChEBI" id="CHEBI:29105"/>
    </cofactor>
</comment>
<protein>
    <recommendedName>
        <fullName evidence="6 7">D,D-heptose 1,7-bisphosphate phosphatase</fullName>
        <ecNumber evidence="7">3.1.3.-</ecNumber>
    </recommendedName>
</protein>
<dbReference type="PANTHER" id="PTHR42891:SF1">
    <property type="entry name" value="D-GLYCERO-BETA-D-MANNO-HEPTOSE-1,7-BISPHOSPHATE 7-PHOSPHATASE"/>
    <property type="match status" value="1"/>
</dbReference>
<feature type="binding site" evidence="9">
    <location>
        <position position="129"/>
    </location>
    <ligand>
        <name>substrate</name>
    </ligand>
</feature>
<dbReference type="CDD" id="cd07503">
    <property type="entry name" value="HAD_HisB-N"/>
    <property type="match status" value="1"/>
</dbReference>
<evidence type="ECO:0000256" key="9">
    <source>
        <dbReference type="PIRSR" id="PIRSR004682-2"/>
    </source>
</evidence>
<evidence type="ECO:0000256" key="7">
    <source>
        <dbReference type="PIRNR" id="PIRNR004682"/>
    </source>
</evidence>
<accession>A0A1X9SL45</accession>
<dbReference type="GO" id="GO:0016791">
    <property type="term" value="F:phosphatase activity"/>
    <property type="evidence" value="ECO:0007669"/>
    <property type="project" value="InterPro"/>
</dbReference>
<dbReference type="KEGG" id="clx:CLAN_0181"/>
<keyword evidence="11" id="KW-0862">Zinc</keyword>
<dbReference type="PIRSF" id="PIRSF004682">
    <property type="entry name" value="GmhB"/>
    <property type="match status" value="1"/>
</dbReference>
<organism evidence="12 13">
    <name type="scientific">Campylobacter lanienae NCTC 13004</name>
    <dbReference type="NCBI Taxonomy" id="1031753"/>
    <lineage>
        <taxon>Bacteria</taxon>
        <taxon>Pseudomonadati</taxon>
        <taxon>Campylobacterota</taxon>
        <taxon>Epsilonproteobacteria</taxon>
        <taxon>Campylobacterales</taxon>
        <taxon>Campylobacteraceae</taxon>
        <taxon>Campylobacter</taxon>
    </lineage>
</organism>
<feature type="binding site" evidence="11">
    <location>
        <position position="93"/>
    </location>
    <ligand>
        <name>Zn(2+)</name>
        <dbReference type="ChEBI" id="CHEBI:29105"/>
    </ligand>
</feature>
<feature type="site" description="Contributes to substrate recognition" evidence="10">
    <location>
        <position position="102"/>
    </location>
</feature>
<dbReference type="InterPro" id="IPR006549">
    <property type="entry name" value="HAD-SF_hydro_IIIA"/>
</dbReference>
<feature type="binding site" evidence="11">
    <location>
        <position position="129"/>
    </location>
    <ligand>
        <name>Mg(2+)</name>
        <dbReference type="ChEBI" id="CHEBI:18420"/>
    </ligand>
</feature>
<keyword evidence="2 7" id="KW-0963">Cytoplasm</keyword>
<feature type="binding site" evidence="11">
    <location>
        <position position="91"/>
    </location>
    <ligand>
        <name>Zn(2+)</name>
        <dbReference type="ChEBI" id="CHEBI:29105"/>
    </ligand>
</feature>
<evidence type="ECO:0000313" key="12">
    <source>
        <dbReference type="EMBL" id="ARQ96952.1"/>
    </source>
</evidence>
<feature type="binding site" evidence="11">
    <location>
        <position position="99"/>
    </location>
    <ligand>
        <name>Zn(2+)</name>
        <dbReference type="ChEBI" id="CHEBI:29105"/>
    </ligand>
</feature>
<dbReference type="EMBL" id="CP015578">
    <property type="protein sequence ID" value="ARQ96952.1"/>
    <property type="molecule type" value="Genomic_DNA"/>
</dbReference>
<feature type="binding site" evidence="11">
    <location>
        <position position="12"/>
    </location>
    <ligand>
        <name>Mg(2+)</name>
        <dbReference type="ChEBI" id="CHEBI:18420"/>
    </ligand>
</feature>
<feature type="site" description="Stabilizes the phosphoryl group" evidence="10">
    <location>
        <position position="52"/>
    </location>
</feature>
<dbReference type="InterPro" id="IPR006543">
    <property type="entry name" value="Histidinol-phos"/>
</dbReference>
<keyword evidence="3 11" id="KW-0479">Metal-binding</keyword>
<feature type="binding site" evidence="9">
    <location>
        <begin position="52"/>
        <end position="55"/>
    </location>
    <ligand>
        <name>substrate</name>
    </ligand>
</feature>
<dbReference type="NCBIfam" id="NF006506">
    <property type="entry name" value="PRK08942.1"/>
    <property type="match status" value="1"/>
</dbReference>
<dbReference type="NCBIfam" id="TIGR00213">
    <property type="entry name" value="GmhB_yaeD"/>
    <property type="match status" value="1"/>
</dbReference>
<dbReference type="InterPro" id="IPR004446">
    <property type="entry name" value="Heptose_bisP_phosphatase"/>
</dbReference>
<evidence type="ECO:0000256" key="5">
    <source>
        <dbReference type="ARBA" id="ARBA00023277"/>
    </source>
</evidence>
<feature type="binding site" evidence="9">
    <location>
        <begin position="102"/>
        <end position="103"/>
    </location>
    <ligand>
        <name>substrate</name>
    </ligand>
</feature>